<organism evidence="1 2">
    <name type="scientific">Parnassius apollo</name>
    <name type="common">Apollo butterfly</name>
    <name type="synonym">Papilio apollo</name>
    <dbReference type="NCBI Taxonomy" id="110799"/>
    <lineage>
        <taxon>Eukaryota</taxon>
        <taxon>Metazoa</taxon>
        <taxon>Ecdysozoa</taxon>
        <taxon>Arthropoda</taxon>
        <taxon>Hexapoda</taxon>
        <taxon>Insecta</taxon>
        <taxon>Pterygota</taxon>
        <taxon>Neoptera</taxon>
        <taxon>Endopterygota</taxon>
        <taxon>Lepidoptera</taxon>
        <taxon>Glossata</taxon>
        <taxon>Ditrysia</taxon>
        <taxon>Papilionoidea</taxon>
        <taxon>Papilionidae</taxon>
        <taxon>Parnassiinae</taxon>
        <taxon>Parnassini</taxon>
        <taxon>Parnassius</taxon>
        <taxon>Parnassius</taxon>
    </lineage>
</organism>
<reference evidence="1" key="1">
    <citation type="submission" date="2021-04" db="EMBL/GenBank/DDBJ databases">
        <authorList>
            <person name="Tunstrom K."/>
        </authorList>
    </citation>
    <scope>NUCLEOTIDE SEQUENCE</scope>
</reference>
<gene>
    <name evidence="1" type="ORF">PAPOLLO_LOCUS20671</name>
</gene>
<proteinExistence type="predicted"/>
<name>A0A8S3XSV1_PARAO</name>
<dbReference type="Proteomes" id="UP000691718">
    <property type="component" value="Unassembled WGS sequence"/>
</dbReference>
<evidence type="ECO:0000313" key="1">
    <source>
        <dbReference type="EMBL" id="CAG5035848.1"/>
    </source>
</evidence>
<protein>
    <submittedName>
        <fullName evidence="1">(apollo) hypothetical protein</fullName>
    </submittedName>
</protein>
<keyword evidence="2" id="KW-1185">Reference proteome</keyword>
<dbReference type="OrthoDB" id="6147983at2759"/>
<sequence>MNKMKDIQRRVFKRRLLALVDEIMAEKQYIVLNSPSTLLSTPSPINTDILVDTSTMNDDSNSQLTLYYQSIPLLSNQDNQNDNIEDQEE</sequence>
<comment type="caution">
    <text evidence="1">The sequence shown here is derived from an EMBL/GenBank/DDBJ whole genome shotgun (WGS) entry which is preliminary data.</text>
</comment>
<dbReference type="AlphaFoldDB" id="A0A8S3XSV1"/>
<dbReference type="EMBL" id="CAJQZP010001278">
    <property type="protein sequence ID" value="CAG5035848.1"/>
    <property type="molecule type" value="Genomic_DNA"/>
</dbReference>
<accession>A0A8S3XSV1</accession>
<evidence type="ECO:0000313" key="2">
    <source>
        <dbReference type="Proteomes" id="UP000691718"/>
    </source>
</evidence>